<dbReference type="InterPro" id="IPR009225">
    <property type="entry name" value="Phage_head_completion_GpL"/>
</dbReference>
<dbReference type="EMBL" id="VOUQ01000008">
    <property type="protein sequence ID" value="TXE32359.1"/>
    <property type="molecule type" value="Genomic_DNA"/>
</dbReference>
<dbReference type="RefSeq" id="WP_060422312.1">
    <property type="nucleotide sequence ID" value="NZ_CP026650.1"/>
</dbReference>
<gene>
    <name evidence="1" type="ORF">FOT62_16520</name>
</gene>
<accession>A0A5C7C6G6</accession>
<reference evidence="1 2" key="1">
    <citation type="submission" date="2019-07" db="EMBL/GenBank/DDBJ databases">
        <title>Serratia strains were isolated from fresh produce.</title>
        <authorList>
            <person name="Cho G.-S."/>
            <person name="Stein M."/>
            <person name="Lee W."/>
            <person name="Suh S.H."/>
            <person name="Franz C.M.A.P."/>
        </authorList>
    </citation>
    <scope>NUCLEOTIDE SEQUENCE [LARGE SCALE GENOMIC DNA]</scope>
    <source>
        <strain evidence="1 2">S16</strain>
    </source>
</reference>
<sequence>MSSLSFSGKSLDYQDETIAQEPGSFWPDLNLGEFQLQRKVPPQLQGDTAIQALLTAIGDINRRLSNFEATKRAEGFAAAKDLPGARAGSENQTTAQYKKAVYALAKADLIGEVTSVSRVSKATAPEGTGSDAAESFTRSGLLAEASQAVRAILGLGRATVSLS</sequence>
<dbReference type="Proteomes" id="UP000321126">
    <property type="component" value="Unassembled WGS sequence"/>
</dbReference>
<protein>
    <submittedName>
        <fullName evidence="1">Head completion/stabilization protein</fullName>
    </submittedName>
</protein>
<dbReference type="Pfam" id="PF05926">
    <property type="entry name" value="Phage_GPL"/>
    <property type="match status" value="1"/>
</dbReference>
<evidence type="ECO:0000313" key="1">
    <source>
        <dbReference type="EMBL" id="TXE32359.1"/>
    </source>
</evidence>
<evidence type="ECO:0000313" key="2">
    <source>
        <dbReference type="Proteomes" id="UP000321126"/>
    </source>
</evidence>
<organism evidence="1 2">
    <name type="scientific">Serratia marcescens</name>
    <dbReference type="NCBI Taxonomy" id="615"/>
    <lineage>
        <taxon>Bacteria</taxon>
        <taxon>Pseudomonadati</taxon>
        <taxon>Pseudomonadota</taxon>
        <taxon>Gammaproteobacteria</taxon>
        <taxon>Enterobacterales</taxon>
        <taxon>Yersiniaceae</taxon>
        <taxon>Serratia</taxon>
    </lineage>
</organism>
<dbReference type="AlphaFoldDB" id="A0A5C7C6G6"/>
<proteinExistence type="predicted"/>
<name>A0A5C7C6G6_SERMA</name>
<comment type="caution">
    <text evidence="1">The sequence shown here is derived from an EMBL/GenBank/DDBJ whole genome shotgun (WGS) entry which is preliminary data.</text>
</comment>